<dbReference type="EMBL" id="CP002840">
    <property type="protein sequence ID" value="AEH39036.1"/>
    <property type="molecule type" value="Genomic_DNA"/>
</dbReference>
<proteinExistence type="predicted"/>
<keyword evidence="4" id="KW-1185">Reference proteome</keyword>
<dbReference type="OrthoDB" id="271068at2157"/>
<evidence type="ECO:0000256" key="1">
    <source>
        <dbReference type="SAM" id="MobiDB-lite"/>
    </source>
</evidence>
<dbReference type="InterPro" id="IPR006016">
    <property type="entry name" value="UspA"/>
</dbReference>
<name>F8DDE5_HALXS</name>
<dbReference type="Gene3D" id="3.40.50.620">
    <property type="entry name" value="HUPs"/>
    <property type="match status" value="1"/>
</dbReference>
<dbReference type="KEGG" id="hxa:Halxa_0435"/>
<geneLocation type="plasmid" evidence="3 4">
    <name>pHALXA01</name>
</geneLocation>
<dbReference type="GeneID" id="10795304"/>
<dbReference type="SUPFAM" id="SSF52402">
    <property type="entry name" value="Adenine nucleotide alpha hydrolases-like"/>
    <property type="match status" value="1"/>
</dbReference>
<evidence type="ECO:0000313" key="3">
    <source>
        <dbReference type="EMBL" id="AEH39036.1"/>
    </source>
</evidence>
<reference evidence="4" key="1">
    <citation type="journal article" date="2012" name="Stand. Genomic Sci.">
        <title>Complete genome sequence of Halopiger xanaduensis type strain (SH-6(T)).</title>
        <authorList>
            <person name="Anderson I."/>
            <person name="Tindall B.J."/>
            <person name="Rohde M."/>
            <person name="Lucas S."/>
            <person name="Han J."/>
            <person name="Lapidus A."/>
            <person name="Cheng J.F."/>
            <person name="Goodwin L."/>
            <person name="Pitluck S."/>
            <person name="Peters L."/>
            <person name="Pati A."/>
            <person name="Mikhailova N."/>
            <person name="Pagani I."/>
            <person name="Teshima H."/>
            <person name="Han C."/>
            <person name="Tapia R."/>
            <person name="Land M."/>
            <person name="Woyke T."/>
            <person name="Klenk H.P."/>
            <person name="Kyrpides N."/>
            <person name="Ivanova N."/>
        </authorList>
    </citation>
    <scope>NUCLEOTIDE SEQUENCE [LARGE SCALE GENOMIC DNA]</scope>
    <source>
        <strain evidence="4">DSM 18323 / JCM 14033 / SH-6</strain>
        <plasmid evidence="4">Plasmid pHALXA01</plasmid>
    </source>
</reference>
<dbReference type="Proteomes" id="UP000006794">
    <property type="component" value="Plasmid pHALXA01"/>
</dbReference>
<gene>
    <name evidence="3" type="ordered locus">Halxa_0435</name>
</gene>
<dbReference type="AlphaFoldDB" id="F8DDE5"/>
<evidence type="ECO:0000259" key="2">
    <source>
        <dbReference type="Pfam" id="PF00582"/>
    </source>
</evidence>
<keyword evidence="3" id="KW-0614">Plasmid</keyword>
<dbReference type="RefSeq" id="WP_013875764.1">
    <property type="nucleotide sequence ID" value="NC_015658.1"/>
</dbReference>
<evidence type="ECO:0000313" key="4">
    <source>
        <dbReference type="Proteomes" id="UP000006794"/>
    </source>
</evidence>
<sequence>MVDSNTTNRDRSRYQRGEDRGQSVSSIVVAVSEMDSDQIDNVSDVVAEVAGPAHATVHLVCPFSADEFETTITRLEYDAESPPEPDELAKRSQSVRDVATELRDPARNYGMPITVHGRISDDIGEAIVDIATEVTADRVVICGGNRSPTRKAIFGSTSQYALLNSPCPVTFVRDD</sequence>
<dbReference type="InterPro" id="IPR014729">
    <property type="entry name" value="Rossmann-like_a/b/a_fold"/>
</dbReference>
<feature type="domain" description="UspA" evidence="2">
    <location>
        <begin position="26"/>
        <end position="173"/>
    </location>
</feature>
<protein>
    <submittedName>
        <fullName evidence="3">UspA domain-containing protein</fullName>
    </submittedName>
</protein>
<dbReference type="Pfam" id="PF00582">
    <property type="entry name" value="Usp"/>
    <property type="match status" value="1"/>
</dbReference>
<feature type="region of interest" description="Disordered" evidence="1">
    <location>
        <begin position="1"/>
        <end position="24"/>
    </location>
</feature>
<accession>F8DDE5</accession>
<feature type="compositionally biased region" description="Basic and acidic residues" evidence="1">
    <location>
        <begin position="8"/>
        <end position="21"/>
    </location>
</feature>
<dbReference type="HOGENOM" id="CLU_049301_19_1_2"/>
<organism evidence="3 4">
    <name type="scientific">Halopiger xanaduensis (strain DSM 18323 / JCM 14033 / SH-6)</name>
    <dbReference type="NCBI Taxonomy" id="797210"/>
    <lineage>
        <taxon>Archaea</taxon>
        <taxon>Methanobacteriati</taxon>
        <taxon>Methanobacteriota</taxon>
        <taxon>Stenosarchaea group</taxon>
        <taxon>Halobacteria</taxon>
        <taxon>Halobacteriales</taxon>
        <taxon>Natrialbaceae</taxon>
        <taxon>Halopiger</taxon>
    </lineage>
</organism>